<feature type="transmembrane region" description="Helical" evidence="1">
    <location>
        <begin position="92"/>
        <end position="116"/>
    </location>
</feature>
<protein>
    <submittedName>
        <fullName evidence="3">Acyltransferase</fullName>
    </submittedName>
</protein>
<evidence type="ECO:0000259" key="2">
    <source>
        <dbReference type="Pfam" id="PF01757"/>
    </source>
</evidence>
<dbReference type="Pfam" id="PF01757">
    <property type="entry name" value="Acyl_transf_3"/>
    <property type="match status" value="1"/>
</dbReference>
<reference evidence="3" key="1">
    <citation type="submission" date="2021-02" db="EMBL/GenBank/DDBJ databases">
        <title>Infant gut strain persistence is associated with maternal origin, phylogeny, and functional potential including surface adhesion and iron acquisition.</title>
        <authorList>
            <person name="Lou Y.C."/>
        </authorList>
    </citation>
    <scope>NUCLEOTIDE SEQUENCE</scope>
    <source>
        <strain evidence="3">L1_008_092G1_dasL1_008_092G1_concoct_16</strain>
    </source>
</reference>
<dbReference type="Proteomes" id="UP000739069">
    <property type="component" value="Unassembled WGS sequence"/>
</dbReference>
<dbReference type="GO" id="GO:0016020">
    <property type="term" value="C:membrane"/>
    <property type="evidence" value="ECO:0007669"/>
    <property type="project" value="TreeGrafter"/>
</dbReference>
<feature type="transmembrane region" description="Helical" evidence="1">
    <location>
        <begin position="254"/>
        <end position="274"/>
    </location>
</feature>
<sequence length="380" mass="42885">MAHTATEYPSLYSAVFERPNSLNFIRLVLATFVIFSHTPYIVAGVKIDENPLWKEFYVFGDFAVNAFFAISGFLIAHSAYRSSAGSYLVKRILRIFPGYWVSILFVIFIGGTLSVLTGHAPMGWDIPNAILYFRNNWDLSQLQYGLFNGPADVPFTSPSWNGSAWTLEYEFFCYLLLLPIFYLPFVRRHLKVFIPLAYLVSLSYYVLIQVLGYDWMTWALGLDPRNLKASARLYPFFFAGALLYLVSHRITLRPVITPLLATICTLAGFYFTWLVPHANIMQWTQIVLAFGIITLGTCLNVPLGQTNDISYGVYIYAWPVQQILVLLGSVSLGISVNIILDAIITFGLAWLSWTFVEKRSMALARNPLVLGKKPAVQSAT</sequence>
<keyword evidence="3" id="KW-0012">Acyltransferase</keyword>
<keyword evidence="1" id="KW-0472">Membrane</keyword>
<dbReference type="PANTHER" id="PTHR23028">
    <property type="entry name" value="ACETYLTRANSFERASE"/>
    <property type="match status" value="1"/>
</dbReference>
<comment type="caution">
    <text evidence="3">The sequence shown here is derived from an EMBL/GenBank/DDBJ whole genome shotgun (WGS) entry which is preliminary data.</text>
</comment>
<feature type="transmembrane region" description="Helical" evidence="1">
    <location>
        <begin position="231"/>
        <end position="247"/>
    </location>
</feature>
<dbReference type="AlphaFoldDB" id="A0A943T8D0"/>
<accession>A0A943T8D0</accession>
<feature type="transmembrane region" description="Helical" evidence="1">
    <location>
        <begin position="167"/>
        <end position="185"/>
    </location>
</feature>
<keyword evidence="1" id="KW-1133">Transmembrane helix</keyword>
<keyword evidence="1" id="KW-0812">Transmembrane</keyword>
<evidence type="ECO:0000313" key="3">
    <source>
        <dbReference type="EMBL" id="MBS6634336.1"/>
    </source>
</evidence>
<evidence type="ECO:0000256" key="1">
    <source>
        <dbReference type="SAM" id="Phobius"/>
    </source>
</evidence>
<feature type="domain" description="Acyltransferase 3" evidence="2">
    <location>
        <begin position="21"/>
        <end position="353"/>
    </location>
</feature>
<feature type="transmembrane region" description="Helical" evidence="1">
    <location>
        <begin position="280"/>
        <end position="301"/>
    </location>
</feature>
<feature type="transmembrane region" description="Helical" evidence="1">
    <location>
        <begin position="192"/>
        <end position="211"/>
    </location>
</feature>
<feature type="transmembrane region" description="Helical" evidence="1">
    <location>
        <begin position="24"/>
        <end position="42"/>
    </location>
</feature>
<dbReference type="EMBL" id="JAGZXI010000001">
    <property type="protein sequence ID" value="MBS6634336.1"/>
    <property type="molecule type" value="Genomic_DNA"/>
</dbReference>
<dbReference type="GO" id="GO:0000271">
    <property type="term" value="P:polysaccharide biosynthetic process"/>
    <property type="evidence" value="ECO:0007669"/>
    <property type="project" value="TreeGrafter"/>
</dbReference>
<dbReference type="InterPro" id="IPR050879">
    <property type="entry name" value="Acyltransferase_3"/>
</dbReference>
<dbReference type="GO" id="GO:0016747">
    <property type="term" value="F:acyltransferase activity, transferring groups other than amino-acyl groups"/>
    <property type="evidence" value="ECO:0007669"/>
    <property type="project" value="InterPro"/>
</dbReference>
<dbReference type="InterPro" id="IPR002656">
    <property type="entry name" value="Acyl_transf_3_dom"/>
</dbReference>
<name>A0A943T8D0_9MICC</name>
<organism evidence="3 4">
    <name type="scientific">Rothia mucilaginosa</name>
    <dbReference type="NCBI Taxonomy" id="43675"/>
    <lineage>
        <taxon>Bacteria</taxon>
        <taxon>Bacillati</taxon>
        <taxon>Actinomycetota</taxon>
        <taxon>Actinomycetes</taxon>
        <taxon>Micrococcales</taxon>
        <taxon>Micrococcaceae</taxon>
        <taxon>Rothia</taxon>
    </lineage>
</organism>
<gene>
    <name evidence="3" type="ORF">KH265_01505</name>
</gene>
<evidence type="ECO:0000313" key="4">
    <source>
        <dbReference type="Proteomes" id="UP000739069"/>
    </source>
</evidence>
<dbReference type="PANTHER" id="PTHR23028:SF53">
    <property type="entry name" value="ACYL_TRANSF_3 DOMAIN-CONTAINING PROTEIN"/>
    <property type="match status" value="1"/>
</dbReference>
<feature type="transmembrane region" description="Helical" evidence="1">
    <location>
        <begin position="62"/>
        <end position="80"/>
    </location>
</feature>
<proteinExistence type="predicted"/>
<dbReference type="RefSeq" id="WP_303946448.1">
    <property type="nucleotide sequence ID" value="NZ_JAGZME010000009.1"/>
</dbReference>
<keyword evidence="3" id="KW-0808">Transferase</keyword>